<reference evidence="2" key="1">
    <citation type="submission" date="2015-05" db="EMBL/GenBank/DDBJ databases">
        <title>Brasilinolide analog discovered by genome and metabolome analysis of Nocardia terpenica NBRC 100888.</title>
        <authorList>
            <person name="Komaki H."/>
            <person name="Ichikawa N."/>
            <person name="Nakajima D."/>
            <person name="Okazaki K."/>
            <person name="Gonoi T."/>
        </authorList>
    </citation>
    <scope>NUCLEOTIDE SEQUENCE</scope>
    <source>
        <strain evidence="2">NBRC 100888</strain>
    </source>
</reference>
<organism evidence="2">
    <name type="scientific">Nocardia terpenica</name>
    <dbReference type="NCBI Taxonomy" id="455432"/>
    <lineage>
        <taxon>Bacteria</taxon>
        <taxon>Bacillati</taxon>
        <taxon>Actinomycetota</taxon>
        <taxon>Actinomycetes</taxon>
        <taxon>Mycobacteriales</taxon>
        <taxon>Nocardiaceae</taxon>
        <taxon>Nocardia</taxon>
    </lineage>
</organism>
<evidence type="ECO:0000313" key="2">
    <source>
        <dbReference type="EMBL" id="BBE00968.1"/>
    </source>
</evidence>
<evidence type="ECO:0000256" key="1">
    <source>
        <dbReference type="SAM" id="MobiDB-lite"/>
    </source>
</evidence>
<feature type="compositionally biased region" description="Low complexity" evidence="1">
    <location>
        <begin position="177"/>
        <end position="199"/>
    </location>
</feature>
<proteinExistence type="predicted"/>
<name>A0A809QV70_9NOCA</name>
<feature type="region of interest" description="Disordered" evidence="1">
    <location>
        <begin position="153"/>
        <end position="199"/>
    </location>
</feature>
<sequence length="199" mass="20047">MVAISTRSSEPMVARTSSSELAMAAIAPPAGSSLMTRARVATRVAASSSDSTPATCAAASAPTECPISSCGVTPQLSHSRKVATSTANRAGWVQRVSSSSRADSLSAGANMTSRSEPSVITRSNAAKISSNAAAATGDAAASRAPIPACWLPWPGNRKAVRPRNTVPVTTSGCGRDAASARVPSTSSSRSAPRTTARCS</sequence>
<dbReference type="EMBL" id="LC055788">
    <property type="protein sequence ID" value="BBE00968.1"/>
    <property type="molecule type" value="Genomic_DNA"/>
</dbReference>
<feature type="region of interest" description="Disordered" evidence="1">
    <location>
        <begin position="97"/>
        <end position="120"/>
    </location>
</feature>
<dbReference type="AlphaFoldDB" id="A0A809QV70"/>
<accession>A0A809QV70</accession>
<protein>
    <submittedName>
        <fullName evidence="2">Uncharacterized protein</fullName>
    </submittedName>
</protein>
<feature type="compositionally biased region" description="Polar residues" evidence="1">
    <location>
        <begin position="110"/>
        <end position="120"/>
    </location>
</feature>
<feature type="compositionally biased region" description="Low complexity" evidence="1">
    <location>
        <begin position="97"/>
        <end position="109"/>
    </location>
</feature>